<comment type="caution">
    <text evidence="1">The sequence shown here is derived from an EMBL/GenBank/DDBJ whole genome shotgun (WGS) entry which is preliminary data.</text>
</comment>
<organism evidence="1 2">
    <name type="scientific">Phlebia brevispora</name>
    <dbReference type="NCBI Taxonomy" id="194682"/>
    <lineage>
        <taxon>Eukaryota</taxon>
        <taxon>Fungi</taxon>
        <taxon>Dikarya</taxon>
        <taxon>Basidiomycota</taxon>
        <taxon>Agaricomycotina</taxon>
        <taxon>Agaricomycetes</taxon>
        <taxon>Polyporales</taxon>
        <taxon>Meruliaceae</taxon>
        <taxon>Phlebia</taxon>
    </lineage>
</organism>
<keyword evidence="2" id="KW-1185">Reference proteome</keyword>
<gene>
    <name evidence="1" type="ORF">NM688_g7640</name>
</gene>
<accession>A0ACC1S2T7</accession>
<protein>
    <submittedName>
        <fullName evidence="1">Uncharacterized protein</fullName>
    </submittedName>
</protein>
<evidence type="ECO:0000313" key="1">
    <source>
        <dbReference type="EMBL" id="KAJ3530966.1"/>
    </source>
</evidence>
<dbReference type="Proteomes" id="UP001148662">
    <property type="component" value="Unassembled WGS sequence"/>
</dbReference>
<dbReference type="EMBL" id="JANHOG010001836">
    <property type="protein sequence ID" value="KAJ3530966.1"/>
    <property type="molecule type" value="Genomic_DNA"/>
</dbReference>
<sequence>MPKRGICTAPSVVSSYECDLLISQGIERTEASGCVRGFTASTSSTAAMLDYLRNLLQGDATATPTTPIHDAAVEHNVDFQLGDFAIDDYKPMKIIAIGAGMSGILASIRFRQYIHNLTLTIYEKEDRIGGTWHVNRYPGVACDVPSHSYQYSFENKSDWSAVYSPGSEILEHMEQIVAKYKLEPYIKLRHELTHARYDEATAKWHVHLKRSSSTAEGQFEEFEDEADFLFMGVGILSRWDWPDIKGLHEFKGTLVHSADWNLGGATWEDDVKDWGEKSVAVIGLGSSALQIASALQDKVGRLTQYARGRTWVVPPFFQDKVSAGIGNKAVEGDENYKFTNEEIKALEDPAKFTDLRRAVDTELCSAHLLGIRDSEAQMEAQERNRVHMTTALASVPEIAEKLIPDFSVSCRRLTPAPGYLKGLAERKIHLVGTDIKRVTQDAVETTDGVATKHDVVICATGASNRLCIFNNYCPLRPRSHTLHCARLRRILPLSLCAHRTGRREPHGQMDAAS</sequence>
<proteinExistence type="predicted"/>
<reference evidence="1" key="1">
    <citation type="submission" date="2022-07" db="EMBL/GenBank/DDBJ databases">
        <title>Genome Sequence of Phlebia brevispora.</title>
        <authorList>
            <person name="Buettner E."/>
        </authorList>
    </citation>
    <scope>NUCLEOTIDE SEQUENCE</scope>
    <source>
        <strain evidence="1">MPL23</strain>
    </source>
</reference>
<name>A0ACC1S2T7_9APHY</name>
<evidence type="ECO:0000313" key="2">
    <source>
        <dbReference type="Proteomes" id="UP001148662"/>
    </source>
</evidence>